<reference evidence="4 5" key="1">
    <citation type="submission" date="2020-10" db="EMBL/GenBank/DDBJ databases">
        <title>Genome Sequencing of Rodentibacter spp. strain DSM111151.</title>
        <authorList>
            <person name="Benga L."/>
            <person name="Lautwein T."/>
        </authorList>
    </citation>
    <scope>NUCLEOTIDE SEQUENCE [LARGE SCALE GENOMIC DNA]</scope>
    <source>
        <strain evidence="4 5">DSM 111151</strain>
    </source>
</reference>
<name>A0ABX6UV46_9PAST</name>
<dbReference type="Gene3D" id="2.160.10.10">
    <property type="entry name" value="Hexapeptide repeat proteins"/>
    <property type="match status" value="1"/>
</dbReference>
<evidence type="ECO:0000259" key="3">
    <source>
        <dbReference type="SMART" id="SM01266"/>
    </source>
</evidence>
<comment type="similarity">
    <text evidence="1">Belongs to the transferase hexapeptide repeat family.</text>
</comment>
<accession>A0ABX6UV46</accession>
<dbReference type="Pfam" id="PF12464">
    <property type="entry name" value="Mac"/>
    <property type="match status" value="1"/>
</dbReference>
<gene>
    <name evidence="4" type="ORF">IHV77_08205</name>
</gene>
<dbReference type="EMBL" id="CP063056">
    <property type="protein sequence ID" value="QPB41905.1"/>
    <property type="molecule type" value="Genomic_DNA"/>
</dbReference>
<sequence length="86" mass="10080">MTEYEKMVAGELYNPMHPDLIEMRVKARDLTYDFNQTRLRDIEKRTQILKSLSVARAIGSMWKRACKWITVAIFTLARTFLPTSIV</sequence>
<organism evidence="4 5">
    <name type="scientific">Rodentibacter haemolyticus</name>
    <dbReference type="NCBI Taxonomy" id="2778911"/>
    <lineage>
        <taxon>Bacteria</taxon>
        <taxon>Pseudomonadati</taxon>
        <taxon>Pseudomonadota</taxon>
        <taxon>Gammaproteobacteria</taxon>
        <taxon>Pasteurellales</taxon>
        <taxon>Pasteurellaceae</taxon>
        <taxon>Rodentibacter</taxon>
    </lineage>
</organism>
<feature type="domain" description="Maltose/galactoside acetyltransferase" evidence="3">
    <location>
        <begin position="4"/>
        <end position="56"/>
    </location>
</feature>
<keyword evidence="2" id="KW-0808">Transferase</keyword>
<proteinExistence type="inferred from homology"/>
<evidence type="ECO:0000256" key="2">
    <source>
        <dbReference type="ARBA" id="ARBA00022679"/>
    </source>
</evidence>
<evidence type="ECO:0000313" key="5">
    <source>
        <dbReference type="Proteomes" id="UP000663069"/>
    </source>
</evidence>
<dbReference type="InterPro" id="IPR024688">
    <property type="entry name" value="Mac_dom"/>
</dbReference>
<evidence type="ECO:0000313" key="4">
    <source>
        <dbReference type="EMBL" id="QPB41905.1"/>
    </source>
</evidence>
<dbReference type="SMART" id="SM01266">
    <property type="entry name" value="Mac"/>
    <property type="match status" value="1"/>
</dbReference>
<protein>
    <recommendedName>
        <fullName evidence="3">Maltose/galactoside acetyltransferase domain-containing protein</fullName>
    </recommendedName>
</protein>
<dbReference type="Proteomes" id="UP000663069">
    <property type="component" value="Chromosome"/>
</dbReference>
<evidence type="ECO:0000256" key="1">
    <source>
        <dbReference type="ARBA" id="ARBA00007274"/>
    </source>
</evidence>
<keyword evidence="5" id="KW-1185">Reference proteome</keyword>